<name>A0ABW9JID9_9SPHI</name>
<evidence type="ECO:0008006" key="4">
    <source>
        <dbReference type="Google" id="ProtNLM"/>
    </source>
</evidence>
<sequence length="415" mass="48675">MKRIFIFSYHGKETYQTGFNRLLSIAENLAQSYEVHFVYGNKNKAERPIKIKGNLVEIPLSYTQGFFHNIYKKLIDSGRRIPAKFLLAAYFFFAGKEIFDLGREFDKYKKKTNIQLSTADIIFVSFPSIAIHNLGYALKQEFGCKLVLDYRDPGVFGYQQIEDNKILSFLRKRFLKRKELRNLKVADLIVTISESIKNLFPERYRPSIEVIKNGYDFKKINFNLIKHHPYTFKLVYLGTVYNDQLEDVTFFKALRRLIDLYVIQPQHFQLKFIGSESSLKLKDVIKQFNLEPYTHITAKMPIQQAYSELYSAAMFFHLKYGKRREIITTKQYEYLAFQKPILLPVNDAGDLEESIKKYDAGFICENEEEIITVLKKAIDNNLKGNPVKINRTSEELYELSRQGQEEKLANLIEKL</sequence>
<dbReference type="RefSeq" id="WP_138728095.1">
    <property type="nucleotide sequence ID" value="NZ_SRMP02000012.1"/>
</dbReference>
<dbReference type="EMBL" id="SRMP02000012">
    <property type="protein sequence ID" value="MFN0291491.1"/>
    <property type="molecule type" value="Genomic_DNA"/>
</dbReference>
<gene>
    <name evidence="2" type="ORF">E5L68_008800</name>
</gene>
<keyword evidence="3" id="KW-1185">Reference proteome</keyword>
<reference evidence="2 3" key="1">
    <citation type="submission" date="2024-12" db="EMBL/GenBank/DDBJ databases">
        <authorList>
            <person name="Hu S."/>
        </authorList>
    </citation>
    <scope>NUCLEOTIDE SEQUENCE [LARGE SCALE GENOMIC DNA]</scope>
    <source>
        <strain evidence="2 3">P-25</strain>
    </source>
</reference>
<keyword evidence="1" id="KW-0808">Transferase</keyword>
<organism evidence="2 3">
    <name type="scientific">Pedobacter helvus</name>
    <dbReference type="NCBI Taxonomy" id="2563444"/>
    <lineage>
        <taxon>Bacteria</taxon>
        <taxon>Pseudomonadati</taxon>
        <taxon>Bacteroidota</taxon>
        <taxon>Sphingobacteriia</taxon>
        <taxon>Sphingobacteriales</taxon>
        <taxon>Sphingobacteriaceae</taxon>
        <taxon>Pedobacter</taxon>
    </lineage>
</organism>
<dbReference type="SUPFAM" id="SSF53756">
    <property type="entry name" value="UDP-Glycosyltransferase/glycogen phosphorylase"/>
    <property type="match status" value="1"/>
</dbReference>
<accession>A0ABW9JID9</accession>
<dbReference type="PANTHER" id="PTHR46401">
    <property type="entry name" value="GLYCOSYLTRANSFERASE WBBK-RELATED"/>
    <property type="match status" value="1"/>
</dbReference>
<dbReference type="PANTHER" id="PTHR46401:SF2">
    <property type="entry name" value="GLYCOSYLTRANSFERASE WBBK-RELATED"/>
    <property type="match status" value="1"/>
</dbReference>
<dbReference type="Gene3D" id="3.40.50.2000">
    <property type="entry name" value="Glycogen Phosphorylase B"/>
    <property type="match status" value="2"/>
</dbReference>
<evidence type="ECO:0000256" key="1">
    <source>
        <dbReference type="ARBA" id="ARBA00022679"/>
    </source>
</evidence>
<proteinExistence type="predicted"/>
<evidence type="ECO:0000313" key="2">
    <source>
        <dbReference type="EMBL" id="MFN0291491.1"/>
    </source>
</evidence>
<protein>
    <recommendedName>
        <fullName evidence="4">Glycosyl transferase group 1</fullName>
    </recommendedName>
</protein>
<dbReference type="Proteomes" id="UP001517367">
    <property type="component" value="Unassembled WGS sequence"/>
</dbReference>
<evidence type="ECO:0000313" key="3">
    <source>
        <dbReference type="Proteomes" id="UP001517367"/>
    </source>
</evidence>
<comment type="caution">
    <text evidence="2">The sequence shown here is derived from an EMBL/GenBank/DDBJ whole genome shotgun (WGS) entry which is preliminary data.</text>
</comment>